<sequence>MPAKSFEALRTFFETAPAARKAARPLSRNACVNVALEGGPACFTMESGGPALREGAAPDPDFTLTLPDGAVQRLTTLASDDVGEFGIAFFKLVLEHDPAYKVRVRIDAPTTRLLGHGYLGVLAIGGMKVSWWLLKNGVKNPKAAIDRLRGGGAQGA</sequence>
<reference evidence="2" key="1">
    <citation type="journal article" date="2022" name="Int. J. Syst. Evol. Microbiol.">
        <title>Anaeromyxobacter oryzae sp. nov., Anaeromyxobacter diazotrophicus sp. nov. and Anaeromyxobacter paludicola sp. nov., isolated from paddy soils.</title>
        <authorList>
            <person name="Itoh H."/>
            <person name="Xu Z."/>
            <person name="Mise K."/>
            <person name="Masuda Y."/>
            <person name="Ushijima N."/>
            <person name="Hayakawa C."/>
            <person name="Shiratori Y."/>
            <person name="Senoo K."/>
        </authorList>
    </citation>
    <scope>NUCLEOTIDE SEQUENCE [LARGE SCALE GENOMIC DNA]</scope>
    <source>
        <strain evidence="2">Red232</strain>
    </source>
</reference>
<keyword evidence="2" id="KW-1185">Reference proteome</keyword>
<evidence type="ECO:0000313" key="1">
    <source>
        <dbReference type="EMBL" id="BDG04923.1"/>
    </source>
</evidence>
<name>A0ABM7WZK1_9BACT</name>
<accession>A0ABM7WZK1</accession>
<protein>
    <submittedName>
        <fullName evidence="1">Uncharacterized protein</fullName>
    </submittedName>
</protein>
<organism evidence="1 2">
    <name type="scientific">Anaeromyxobacter oryzae</name>
    <dbReference type="NCBI Taxonomy" id="2918170"/>
    <lineage>
        <taxon>Bacteria</taxon>
        <taxon>Pseudomonadati</taxon>
        <taxon>Myxococcota</taxon>
        <taxon>Myxococcia</taxon>
        <taxon>Myxococcales</taxon>
        <taxon>Cystobacterineae</taxon>
        <taxon>Anaeromyxobacteraceae</taxon>
        <taxon>Anaeromyxobacter</taxon>
    </lineage>
</organism>
<gene>
    <name evidence="1" type="ORF">AMOR_39190</name>
</gene>
<dbReference type="EMBL" id="AP025591">
    <property type="protein sequence ID" value="BDG04923.1"/>
    <property type="molecule type" value="Genomic_DNA"/>
</dbReference>
<proteinExistence type="predicted"/>
<dbReference type="Proteomes" id="UP001162891">
    <property type="component" value="Chromosome"/>
</dbReference>
<dbReference type="RefSeq" id="WP_248353438.1">
    <property type="nucleotide sequence ID" value="NZ_AP025591.1"/>
</dbReference>
<evidence type="ECO:0000313" key="2">
    <source>
        <dbReference type="Proteomes" id="UP001162891"/>
    </source>
</evidence>